<protein>
    <submittedName>
        <fullName evidence="2">Uncharacterized protein</fullName>
    </submittedName>
</protein>
<proteinExistence type="predicted"/>
<evidence type="ECO:0000313" key="2">
    <source>
        <dbReference type="EMBL" id="EKN66604.1"/>
    </source>
</evidence>
<evidence type="ECO:0000256" key="1">
    <source>
        <dbReference type="SAM" id="MobiDB-lite"/>
    </source>
</evidence>
<name>K6DE81_SCHAZ</name>
<comment type="caution">
    <text evidence="2">The sequence shown here is derived from an EMBL/GenBank/DDBJ whole genome shotgun (WGS) entry which is preliminary data.</text>
</comment>
<sequence length="32" mass="3412">MGPQTTSGAWANFPATGQTYGATGNQYYVQRS</sequence>
<evidence type="ECO:0000313" key="3">
    <source>
        <dbReference type="Proteomes" id="UP000006315"/>
    </source>
</evidence>
<feature type="non-terminal residue" evidence="2">
    <location>
        <position position="32"/>
    </location>
</feature>
<dbReference type="Proteomes" id="UP000006315">
    <property type="component" value="Unassembled WGS sequence"/>
</dbReference>
<feature type="region of interest" description="Disordered" evidence="1">
    <location>
        <begin position="1"/>
        <end position="21"/>
    </location>
</feature>
<keyword evidence="3" id="KW-1185">Reference proteome</keyword>
<reference evidence="2 3" key="1">
    <citation type="journal article" date="2012" name="Front. Microbiol.">
        <title>Redundancy and modularity in membrane-associated dissimilatory nitrate reduction in Bacillus.</title>
        <authorList>
            <person name="Heylen K."/>
            <person name="Keltjens J."/>
        </authorList>
    </citation>
    <scope>NUCLEOTIDE SEQUENCE [LARGE SCALE GENOMIC DNA]</scope>
    <source>
        <strain evidence="2 3">LMG 9581</strain>
    </source>
</reference>
<gene>
    <name evidence="2" type="ORF">BAZO_11024</name>
</gene>
<dbReference type="EMBL" id="AJLR01000086">
    <property type="protein sequence ID" value="EKN66604.1"/>
    <property type="molecule type" value="Genomic_DNA"/>
</dbReference>
<dbReference type="AlphaFoldDB" id="K6DE81"/>
<organism evidence="2 3">
    <name type="scientific">Schinkia azotoformans LMG 9581</name>
    <dbReference type="NCBI Taxonomy" id="1131731"/>
    <lineage>
        <taxon>Bacteria</taxon>
        <taxon>Bacillati</taxon>
        <taxon>Bacillota</taxon>
        <taxon>Bacilli</taxon>
        <taxon>Bacillales</taxon>
        <taxon>Bacillaceae</taxon>
        <taxon>Calidifontibacillus/Schinkia group</taxon>
        <taxon>Schinkia</taxon>
    </lineage>
</organism>
<accession>K6DE81</accession>